<dbReference type="Pfam" id="PF13279">
    <property type="entry name" value="4HBT_2"/>
    <property type="match status" value="1"/>
</dbReference>
<gene>
    <name evidence="1" type="ORF">WQQ_15840</name>
</gene>
<dbReference type="SUPFAM" id="SSF54637">
    <property type="entry name" value="Thioesterase/thiol ester dehydrase-isomerase"/>
    <property type="match status" value="1"/>
</dbReference>
<dbReference type="Proteomes" id="UP000003704">
    <property type="component" value="Unassembled WGS sequence"/>
</dbReference>
<dbReference type="STRING" id="1172194.WQQ_15840"/>
<name>I7ZIA3_9GAMM</name>
<evidence type="ECO:0000313" key="1">
    <source>
        <dbReference type="EMBL" id="EIT71447.1"/>
    </source>
</evidence>
<accession>I7ZIA3</accession>
<evidence type="ECO:0008006" key="3">
    <source>
        <dbReference type="Google" id="ProtNLM"/>
    </source>
</evidence>
<reference evidence="1 2" key="1">
    <citation type="journal article" date="2012" name="J. Bacteriol.">
        <title>Genome Sequence of n-Alkane-Degrading Hydrocarboniphaga effusa Strain AP103T (ATCC BAA-332T).</title>
        <authorList>
            <person name="Chang H.K."/>
            <person name="Zylstra G.J."/>
            <person name="Chae J.C."/>
        </authorList>
    </citation>
    <scope>NUCLEOTIDE SEQUENCE [LARGE SCALE GENOMIC DNA]</scope>
    <source>
        <strain evidence="1 2">AP103</strain>
    </source>
</reference>
<dbReference type="Gene3D" id="3.10.129.10">
    <property type="entry name" value="Hotdog Thioesterase"/>
    <property type="match status" value="1"/>
</dbReference>
<dbReference type="EMBL" id="AKGD01000001">
    <property type="protein sequence ID" value="EIT71447.1"/>
    <property type="molecule type" value="Genomic_DNA"/>
</dbReference>
<comment type="caution">
    <text evidence="1">The sequence shown here is derived from an EMBL/GenBank/DDBJ whole genome shotgun (WGS) entry which is preliminary data.</text>
</comment>
<sequence length="109" mass="12318">MLSLVAEARSRYFASLGYDEDAVEGLATTITDVLWLYKAEAFHGDVLSVEMVADDYNKYGFDLLYRMTRKSDGREIGRGKHGIVFIDLQQRKVARVPPQFRVKADALGN</sequence>
<protein>
    <recommendedName>
        <fullName evidence="3">Thioesterase</fullName>
    </recommendedName>
</protein>
<dbReference type="AlphaFoldDB" id="I7ZIA3"/>
<evidence type="ECO:0000313" key="2">
    <source>
        <dbReference type="Proteomes" id="UP000003704"/>
    </source>
</evidence>
<keyword evidence="2" id="KW-1185">Reference proteome</keyword>
<organism evidence="1 2">
    <name type="scientific">Hydrocarboniphaga effusa AP103</name>
    <dbReference type="NCBI Taxonomy" id="1172194"/>
    <lineage>
        <taxon>Bacteria</taxon>
        <taxon>Pseudomonadati</taxon>
        <taxon>Pseudomonadota</taxon>
        <taxon>Gammaproteobacteria</taxon>
        <taxon>Nevskiales</taxon>
        <taxon>Nevskiaceae</taxon>
        <taxon>Hydrocarboniphaga</taxon>
    </lineage>
</organism>
<proteinExistence type="predicted"/>
<dbReference type="InterPro" id="IPR029069">
    <property type="entry name" value="HotDog_dom_sf"/>
</dbReference>